<dbReference type="PaxDb" id="8022-A0A060Z447"/>
<evidence type="ECO:0000313" key="3">
    <source>
        <dbReference type="Proteomes" id="UP000193380"/>
    </source>
</evidence>
<accession>A0A060Z447</accession>
<evidence type="ECO:0000313" key="2">
    <source>
        <dbReference type="EMBL" id="CDQ96080.1"/>
    </source>
</evidence>
<gene>
    <name evidence="2" type="ORF">GSONMT00039635001</name>
</gene>
<dbReference type="AlphaFoldDB" id="A0A060Z447"/>
<reference evidence="2" key="1">
    <citation type="journal article" date="2014" name="Nat. Commun.">
        <title>The rainbow trout genome provides novel insights into evolution after whole-genome duplication in vertebrates.</title>
        <authorList>
            <person name="Berthelot C."/>
            <person name="Brunet F."/>
            <person name="Chalopin D."/>
            <person name="Juanchich A."/>
            <person name="Bernard M."/>
            <person name="Noel B."/>
            <person name="Bento P."/>
            <person name="Da Silva C."/>
            <person name="Labadie K."/>
            <person name="Alberti A."/>
            <person name="Aury J.M."/>
            <person name="Louis A."/>
            <person name="Dehais P."/>
            <person name="Bardou P."/>
            <person name="Montfort J."/>
            <person name="Klopp C."/>
            <person name="Cabau C."/>
            <person name="Gaspin C."/>
            <person name="Thorgaard G.H."/>
            <person name="Boussaha M."/>
            <person name="Quillet E."/>
            <person name="Guyomard R."/>
            <person name="Galiana D."/>
            <person name="Bobe J."/>
            <person name="Volff J.N."/>
            <person name="Genet C."/>
            <person name="Wincker P."/>
            <person name="Jaillon O."/>
            <person name="Roest Crollius H."/>
            <person name="Guiguen Y."/>
        </authorList>
    </citation>
    <scope>NUCLEOTIDE SEQUENCE [LARGE SCALE GENOMIC DNA]</scope>
</reference>
<evidence type="ECO:0000256" key="1">
    <source>
        <dbReference type="SAM" id="MobiDB-lite"/>
    </source>
</evidence>
<sequence length="134" mass="15438">MVCSSFICIFIYNDYSCFHLYNLYYSPQSVQSAASPARSYLSMKSDQSMGQPINFRDRALDGGFRPQSVQSAASPARSYLSMKSDQSMGQPINFRDFFLFEDHRRAKQRKMSASTKSENITDHPCTFNGRPYHW</sequence>
<name>A0A060Z447_ONCMY</name>
<feature type="region of interest" description="Disordered" evidence="1">
    <location>
        <begin position="110"/>
        <end position="134"/>
    </location>
</feature>
<dbReference type="EMBL" id="FR923989">
    <property type="protein sequence ID" value="CDQ96080.1"/>
    <property type="molecule type" value="Genomic_DNA"/>
</dbReference>
<proteinExistence type="predicted"/>
<dbReference type="Proteomes" id="UP000193380">
    <property type="component" value="Unassembled WGS sequence"/>
</dbReference>
<organism evidence="2 3">
    <name type="scientific">Oncorhynchus mykiss</name>
    <name type="common">Rainbow trout</name>
    <name type="synonym">Salmo gairdneri</name>
    <dbReference type="NCBI Taxonomy" id="8022"/>
    <lineage>
        <taxon>Eukaryota</taxon>
        <taxon>Metazoa</taxon>
        <taxon>Chordata</taxon>
        <taxon>Craniata</taxon>
        <taxon>Vertebrata</taxon>
        <taxon>Euteleostomi</taxon>
        <taxon>Actinopterygii</taxon>
        <taxon>Neopterygii</taxon>
        <taxon>Teleostei</taxon>
        <taxon>Protacanthopterygii</taxon>
        <taxon>Salmoniformes</taxon>
        <taxon>Salmonidae</taxon>
        <taxon>Salmoninae</taxon>
        <taxon>Oncorhynchus</taxon>
    </lineage>
</organism>
<protein>
    <submittedName>
        <fullName evidence="2">Uncharacterized protein</fullName>
    </submittedName>
</protein>
<reference evidence="2" key="2">
    <citation type="submission" date="2014-03" db="EMBL/GenBank/DDBJ databases">
        <authorList>
            <person name="Genoscope - CEA"/>
        </authorList>
    </citation>
    <scope>NUCLEOTIDE SEQUENCE</scope>
</reference>